<feature type="compositionally biased region" description="Basic and acidic residues" evidence="2">
    <location>
        <begin position="381"/>
        <end position="390"/>
    </location>
</feature>
<gene>
    <name evidence="4" type="ORF">FA13DRAFT_1747515</name>
</gene>
<dbReference type="OrthoDB" id="2836847at2759"/>
<evidence type="ECO:0000313" key="4">
    <source>
        <dbReference type="EMBL" id="TEB15505.1"/>
    </source>
</evidence>
<evidence type="ECO:0000256" key="2">
    <source>
        <dbReference type="SAM" id="MobiDB-lite"/>
    </source>
</evidence>
<dbReference type="AlphaFoldDB" id="A0A4Y7S3E7"/>
<protein>
    <recommendedName>
        <fullName evidence="3">Nephrocystin 3-like N-terminal domain-containing protein</fullName>
    </recommendedName>
</protein>
<organism evidence="4 5">
    <name type="scientific">Coprinellus micaceus</name>
    <name type="common">Glistening ink-cap mushroom</name>
    <name type="synonym">Coprinus micaceus</name>
    <dbReference type="NCBI Taxonomy" id="71717"/>
    <lineage>
        <taxon>Eukaryota</taxon>
        <taxon>Fungi</taxon>
        <taxon>Dikarya</taxon>
        <taxon>Basidiomycota</taxon>
        <taxon>Agaricomycotina</taxon>
        <taxon>Agaricomycetes</taxon>
        <taxon>Agaricomycetidae</taxon>
        <taxon>Agaricales</taxon>
        <taxon>Agaricineae</taxon>
        <taxon>Psathyrellaceae</taxon>
        <taxon>Coprinellus</taxon>
    </lineage>
</organism>
<keyword evidence="5" id="KW-1185">Reference proteome</keyword>
<keyword evidence="1" id="KW-0677">Repeat</keyword>
<dbReference type="Proteomes" id="UP000298030">
    <property type="component" value="Unassembled WGS sequence"/>
</dbReference>
<dbReference type="EMBL" id="QPFP01000353">
    <property type="protein sequence ID" value="TEB15505.1"/>
    <property type="molecule type" value="Genomic_DNA"/>
</dbReference>
<dbReference type="InterPro" id="IPR027417">
    <property type="entry name" value="P-loop_NTPase"/>
</dbReference>
<accession>A0A4Y7S3E7</accession>
<evidence type="ECO:0000313" key="5">
    <source>
        <dbReference type="Proteomes" id="UP000298030"/>
    </source>
</evidence>
<sequence>MAYPPNGAGAFEGSTISLRPTPPTFETPNPIATWMDPYWRKPAKKLFARADYEVSQASKLMKKDKDMPLEEVETLSYNIDQVNNLSNLYVAAVREKKKQGAREYVGRLDKGINVLNASRTSSRQLADKRAKVKEGFSLISGNRRADILLTAPKRQVTRCERRVRLDVLRKCTDWLKEGHHTRRIHWLRGESRSGKSTVLRWITDQLLSYDKDNANWVVAIAFDTNFNRLDLFVDHFLPTILAQLADRFRALKEALSSLCTNIDPSTYFEETHYVQQVQTLFVSSISRVLSMENSKPVLIVLDGLDECDDATLSCLFLFIECVLYSKVPAYFIIASSDSYRIRQHIDAPPLAPLVDINEVEDYFQARAKAASWTPSEPSSDSQRDQTGDDQ</sequence>
<dbReference type="SUPFAM" id="SSF52540">
    <property type="entry name" value="P-loop containing nucleoside triphosphate hydrolases"/>
    <property type="match status" value="1"/>
</dbReference>
<dbReference type="InterPro" id="IPR056884">
    <property type="entry name" value="NPHP3-like_N"/>
</dbReference>
<evidence type="ECO:0000256" key="1">
    <source>
        <dbReference type="ARBA" id="ARBA00022737"/>
    </source>
</evidence>
<feature type="region of interest" description="Disordered" evidence="2">
    <location>
        <begin position="368"/>
        <end position="390"/>
    </location>
</feature>
<feature type="domain" description="Nephrocystin 3-like N-terminal" evidence="3">
    <location>
        <begin position="171"/>
        <end position="335"/>
    </location>
</feature>
<dbReference type="Pfam" id="PF24883">
    <property type="entry name" value="NPHP3_N"/>
    <property type="match status" value="1"/>
</dbReference>
<name>A0A4Y7S3E7_COPMI</name>
<feature type="region of interest" description="Disordered" evidence="2">
    <location>
        <begin position="1"/>
        <end position="29"/>
    </location>
</feature>
<dbReference type="Gene3D" id="3.40.50.300">
    <property type="entry name" value="P-loop containing nucleotide triphosphate hydrolases"/>
    <property type="match status" value="1"/>
</dbReference>
<evidence type="ECO:0000259" key="3">
    <source>
        <dbReference type="Pfam" id="PF24883"/>
    </source>
</evidence>
<reference evidence="4 5" key="1">
    <citation type="journal article" date="2019" name="Nat. Ecol. Evol.">
        <title>Megaphylogeny resolves global patterns of mushroom evolution.</title>
        <authorList>
            <person name="Varga T."/>
            <person name="Krizsan K."/>
            <person name="Foldi C."/>
            <person name="Dima B."/>
            <person name="Sanchez-Garcia M."/>
            <person name="Sanchez-Ramirez S."/>
            <person name="Szollosi G.J."/>
            <person name="Szarkandi J.G."/>
            <person name="Papp V."/>
            <person name="Albert L."/>
            <person name="Andreopoulos W."/>
            <person name="Angelini C."/>
            <person name="Antonin V."/>
            <person name="Barry K.W."/>
            <person name="Bougher N.L."/>
            <person name="Buchanan P."/>
            <person name="Buyck B."/>
            <person name="Bense V."/>
            <person name="Catcheside P."/>
            <person name="Chovatia M."/>
            <person name="Cooper J."/>
            <person name="Damon W."/>
            <person name="Desjardin D."/>
            <person name="Finy P."/>
            <person name="Geml J."/>
            <person name="Haridas S."/>
            <person name="Hughes K."/>
            <person name="Justo A."/>
            <person name="Karasinski D."/>
            <person name="Kautmanova I."/>
            <person name="Kiss B."/>
            <person name="Kocsube S."/>
            <person name="Kotiranta H."/>
            <person name="LaButti K.M."/>
            <person name="Lechner B.E."/>
            <person name="Liimatainen K."/>
            <person name="Lipzen A."/>
            <person name="Lukacs Z."/>
            <person name="Mihaltcheva S."/>
            <person name="Morgado L.N."/>
            <person name="Niskanen T."/>
            <person name="Noordeloos M.E."/>
            <person name="Ohm R.A."/>
            <person name="Ortiz-Santana B."/>
            <person name="Ovrebo C."/>
            <person name="Racz N."/>
            <person name="Riley R."/>
            <person name="Savchenko A."/>
            <person name="Shiryaev A."/>
            <person name="Soop K."/>
            <person name="Spirin V."/>
            <person name="Szebenyi C."/>
            <person name="Tomsovsky M."/>
            <person name="Tulloss R.E."/>
            <person name="Uehling J."/>
            <person name="Grigoriev I.V."/>
            <person name="Vagvolgyi C."/>
            <person name="Papp T."/>
            <person name="Martin F.M."/>
            <person name="Miettinen O."/>
            <person name="Hibbett D.S."/>
            <person name="Nagy L.G."/>
        </authorList>
    </citation>
    <scope>NUCLEOTIDE SEQUENCE [LARGE SCALE GENOMIC DNA]</scope>
    <source>
        <strain evidence="4 5">FP101781</strain>
    </source>
</reference>
<comment type="caution">
    <text evidence="4">The sequence shown here is derived from an EMBL/GenBank/DDBJ whole genome shotgun (WGS) entry which is preliminary data.</text>
</comment>
<proteinExistence type="predicted"/>